<dbReference type="InterPro" id="IPR005084">
    <property type="entry name" value="CBM6"/>
</dbReference>
<keyword evidence="12" id="KW-1185">Reference proteome</keyword>
<keyword evidence="7" id="KW-0624">Polysaccharide degradation</keyword>
<gene>
    <name evidence="11" type="ORF">GCM10009560_16840</name>
</gene>
<comment type="caution">
    <text evidence="11">The sequence shown here is derived from an EMBL/GenBank/DDBJ whole genome shotgun (WGS) entry which is preliminary data.</text>
</comment>
<dbReference type="Proteomes" id="UP001501578">
    <property type="component" value="Unassembled WGS sequence"/>
</dbReference>
<keyword evidence="4" id="KW-0378">Hydrolase</keyword>
<dbReference type="SUPFAM" id="SSF49785">
    <property type="entry name" value="Galactose-binding domain-like"/>
    <property type="match status" value="1"/>
</dbReference>
<dbReference type="InterPro" id="IPR008979">
    <property type="entry name" value="Galactose-bd-like_sf"/>
</dbReference>
<accession>A0ABP3ZE00</accession>
<comment type="subcellular location">
    <subcellularLocation>
        <location evidence="1">Secreted</location>
    </subcellularLocation>
</comment>
<dbReference type="InterPro" id="IPR003961">
    <property type="entry name" value="FN3_dom"/>
</dbReference>
<evidence type="ECO:0000256" key="8">
    <source>
        <dbReference type="SAM" id="MobiDB-lite"/>
    </source>
</evidence>
<reference evidence="12" key="1">
    <citation type="journal article" date="2019" name="Int. J. Syst. Evol. Microbiol.">
        <title>The Global Catalogue of Microorganisms (GCM) 10K type strain sequencing project: providing services to taxonomists for standard genome sequencing and annotation.</title>
        <authorList>
            <consortium name="The Broad Institute Genomics Platform"/>
            <consortium name="The Broad Institute Genome Sequencing Center for Infectious Disease"/>
            <person name="Wu L."/>
            <person name="Ma J."/>
        </authorList>
    </citation>
    <scope>NUCLEOTIDE SEQUENCE [LARGE SCALE GENOMIC DNA]</scope>
    <source>
        <strain evidence="12">JCM 11136</strain>
    </source>
</reference>
<evidence type="ECO:0000256" key="4">
    <source>
        <dbReference type="ARBA" id="ARBA00022801"/>
    </source>
</evidence>
<evidence type="ECO:0000256" key="1">
    <source>
        <dbReference type="ARBA" id="ARBA00004613"/>
    </source>
</evidence>
<evidence type="ECO:0000313" key="12">
    <source>
        <dbReference type="Proteomes" id="UP001501578"/>
    </source>
</evidence>
<dbReference type="CDD" id="cd00063">
    <property type="entry name" value="FN3"/>
    <property type="match status" value="1"/>
</dbReference>
<keyword evidence="3" id="KW-0732">Signal</keyword>
<dbReference type="InterPro" id="IPR036116">
    <property type="entry name" value="FN3_sf"/>
</dbReference>
<dbReference type="Pfam" id="PF00041">
    <property type="entry name" value="fn3"/>
    <property type="match status" value="1"/>
</dbReference>
<keyword evidence="2" id="KW-0964">Secreted</keyword>
<protein>
    <submittedName>
        <fullName evidence="11">Uncharacterized protein</fullName>
    </submittedName>
</protein>
<feature type="domain" description="CBM6" evidence="10">
    <location>
        <begin position="1"/>
        <end position="111"/>
    </location>
</feature>
<dbReference type="Pfam" id="PF03422">
    <property type="entry name" value="CBM_6"/>
    <property type="match status" value="1"/>
</dbReference>
<dbReference type="SMART" id="SM00060">
    <property type="entry name" value="FN3"/>
    <property type="match status" value="1"/>
</dbReference>
<dbReference type="InterPro" id="IPR009939">
    <property type="entry name" value="Chitosanase_fungal"/>
</dbReference>
<dbReference type="Gene3D" id="2.60.120.260">
    <property type="entry name" value="Galactose-binding domain-like"/>
    <property type="match status" value="1"/>
</dbReference>
<evidence type="ECO:0000256" key="3">
    <source>
        <dbReference type="ARBA" id="ARBA00022729"/>
    </source>
</evidence>
<feature type="domain" description="Fibronectin type-III" evidence="9">
    <location>
        <begin position="123"/>
        <end position="210"/>
    </location>
</feature>
<dbReference type="PROSITE" id="PS51175">
    <property type="entry name" value="CBM6"/>
    <property type="match status" value="1"/>
</dbReference>
<evidence type="ECO:0000256" key="5">
    <source>
        <dbReference type="ARBA" id="ARBA00023277"/>
    </source>
</evidence>
<dbReference type="PANTHER" id="PTHR42061:SF6">
    <property type="entry name" value="ENDO-CHITOSANASE"/>
    <property type="match status" value="1"/>
</dbReference>
<dbReference type="PROSITE" id="PS50853">
    <property type="entry name" value="FN3"/>
    <property type="match status" value="1"/>
</dbReference>
<dbReference type="PANTHER" id="PTHR42061">
    <property type="entry name" value="ENDO-CHITOSANASE"/>
    <property type="match status" value="1"/>
</dbReference>
<evidence type="ECO:0000313" key="11">
    <source>
        <dbReference type="EMBL" id="GAA0919349.1"/>
    </source>
</evidence>
<sequence length="406" mass="41348">MATNHAGYTGTGFVDFVNTAGGHIEWSVNVAEAGTHTLTFRYANGTASTRPMDIAVNGVTVAAEVAFPGTGAWSTCVDGRVTTTLAAGVNTVRATGTRASGGPNLDRLSVSGPAGPDGQAPSIPANPRVSGTSATSISLTWQESTDNVGVSGYRIYEGGTVVATSPTAAATIGGLATGSSHTYTVSAYDAAGNESARSAPVTGRADTGQGGPTAAQLLAKVNTCDQISSGSYKTDTDVSQATVQVCGKPTAVHWTADMDIDCDGVRTPQCNEDTDCCFQPQTFCTASTGGYLNSAALPYMVVPSPSSTWDYRTRGIGCGSVVAIVYNGQVEYTVMGDTGPATIIGEASYAAAANLGINPDPRVGGTDGPVTYIAFTGAGTKVQRIEDHDQAITLGRQLAQRLVDTG</sequence>
<dbReference type="Gene3D" id="2.60.40.10">
    <property type="entry name" value="Immunoglobulins"/>
    <property type="match status" value="1"/>
</dbReference>
<evidence type="ECO:0000256" key="7">
    <source>
        <dbReference type="ARBA" id="ARBA00023326"/>
    </source>
</evidence>
<proteinExistence type="predicted"/>
<keyword evidence="6" id="KW-0326">Glycosidase</keyword>
<evidence type="ECO:0000256" key="6">
    <source>
        <dbReference type="ARBA" id="ARBA00023295"/>
    </source>
</evidence>
<name>A0ABP3ZE00_9ACTN</name>
<dbReference type="InterPro" id="IPR013783">
    <property type="entry name" value="Ig-like_fold"/>
</dbReference>
<dbReference type="Pfam" id="PF07335">
    <property type="entry name" value="Glyco_hydro_75"/>
    <property type="match status" value="1"/>
</dbReference>
<feature type="region of interest" description="Disordered" evidence="8">
    <location>
        <begin position="96"/>
        <end position="132"/>
    </location>
</feature>
<keyword evidence="5" id="KW-0119">Carbohydrate metabolism</keyword>
<dbReference type="SUPFAM" id="SSF49265">
    <property type="entry name" value="Fibronectin type III"/>
    <property type="match status" value="1"/>
</dbReference>
<dbReference type="EMBL" id="BAAAHQ010000007">
    <property type="protein sequence ID" value="GAA0919349.1"/>
    <property type="molecule type" value="Genomic_DNA"/>
</dbReference>
<dbReference type="CDD" id="cd04082">
    <property type="entry name" value="CBM35_pectate_lyase-like"/>
    <property type="match status" value="1"/>
</dbReference>
<evidence type="ECO:0000259" key="9">
    <source>
        <dbReference type="PROSITE" id="PS50853"/>
    </source>
</evidence>
<evidence type="ECO:0000259" key="10">
    <source>
        <dbReference type="PROSITE" id="PS51175"/>
    </source>
</evidence>
<organism evidence="11 12">
    <name type="scientific">Nonomuraea longicatena</name>
    <dbReference type="NCBI Taxonomy" id="83682"/>
    <lineage>
        <taxon>Bacteria</taxon>
        <taxon>Bacillati</taxon>
        <taxon>Actinomycetota</taxon>
        <taxon>Actinomycetes</taxon>
        <taxon>Streptosporangiales</taxon>
        <taxon>Streptosporangiaceae</taxon>
        <taxon>Nonomuraea</taxon>
    </lineage>
</organism>
<evidence type="ECO:0000256" key="2">
    <source>
        <dbReference type="ARBA" id="ARBA00022525"/>
    </source>
</evidence>